<dbReference type="EMBL" id="CADCSZ010000057">
    <property type="protein sequence ID" value="CAA9226287.1"/>
    <property type="molecule type" value="Genomic_DNA"/>
</dbReference>
<protein>
    <submittedName>
        <fullName evidence="2">Uncharacterized protein</fullName>
    </submittedName>
</protein>
<feature type="non-terminal residue" evidence="2">
    <location>
        <position position="1"/>
    </location>
</feature>
<accession>A0A6J4HL23</accession>
<sequence>GRHQPAERRRRQRLPGCSSSSTSLRLSCRCSPVLVLARCCLV</sequence>
<gene>
    <name evidence="2" type="ORF">AVDCRST_MAG76-943</name>
</gene>
<name>A0A6J4HL23_9ACTN</name>
<proteinExistence type="predicted"/>
<dbReference type="AlphaFoldDB" id="A0A6J4HL23"/>
<reference evidence="2" key="1">
    <citation type="submission" date="2020-02" db="EMBL/GenBank/DDBJ databases">
        <authorList>
            <person name="Meier V. D."/>
        </authorList>
    </citation>
    <scope>NUCLEOTIDE SEQUENCE</scope>
    <source>
        <strain evidence="2">AVDCRST_MAG76</strain>
    </source>
</reference>
<feature type="non-terminal residue" evidence="2">
    <location>
        <position position="42"/>
    </location>
</feature>
<evidence type="ECO:0000256" key="1">
    <source>
        <dbReference type="SAM" id="MobiDB-lite"/>
    </source>
</evidence>
<organism evidence="2">
    <name type="scientific">uncultured Acidimicrobiales bacterium</name>
    <dbReference type="NCBI Taxonomy" id="310071"/>
    <lineage>
        <taxon>Bacteria</taxon>
        <taxon>Bacillati</taxon>
        <taxon>Actinomycetota</taxon>
        <taxon>Acidimicrobiia</taxon>
        <taxon>Acidimicrobiales</taxon>
        <taxon>environmental samples</taxon>
    </lineage>
</organism>
<feature type="region of interest" description="Disordered" evidence="1">
    <location>
        <begin position="1"/>
        <end position="23"/>
    </location>
</feature>
<feature type="compositionally biased region" description="Low complexity" evidence="1">
    <location>
        <begin position="14"/>
        <end position="23"/>
    </location>
</feature>
<evidence type="ECO:0000313" key="2">
    <source>
        <dbReference type="EMBL" id="CAA9226287.1"/>
    </source>
</evidence>